<feature type="region of interest" description="Disordered" evidence="1">
    <location>
        <begin position="1"/>
        <end position="135"/>
    </location>
</feature>
<evidence type="ECO:0000313" key="3">
    <source>
        <dbReference type="Proteomes" id="UP000606974"/>
    </source>
</evidence>
<gene>
    <name evidence="2" type="ORF">GJ744_006290</name>
</gene>
<sequence length="460" mass="49572">MSTAVAPASSTPLSLDRDNSPKNYPTLAPHTSHTPVERHPELIRTPSHTSISPNDRNTQLTPPEGKRSPKSSRSGGAPKIIVKKEPQTSPSMNSANSAGSANSRHRPRKLDLSTNVPVPPGLSSRPSAGPLTGRDGLVMQDVGLACLSPGFQTQDPTLREQLQRSISVRDQQRSIIEARLLKTAKGDGPEGTKPSESNVFGNGPPTSSKKRPPPGLSIVPPSAEQFANERVIQSAPLNQTFTGRHQPNPMTRHIANQPSNLSHTSHIHHVPAMQTNNRLPPISDVFGSDTLAPNNRQGQHPANSASNSSHSSHRPPFPSPGIVPHTAHPSNAPSRSREFRSAEEAVHEMTGGREELLPRIVHYGGHQPPTPPSPPNASGSSTYKHGQQQMQGSESSRPGPTSRRRSRVEYEGDSSPPLGAGREKVPYGPFGAGRDSPETTRRKKEEFLGLCSRAWDLFHN</sequence>
<dbReference type="OrthoDB" id="4463286at2759"/>
<feature type="compositionally biased region" description="Polar residues" evidence="1">
    <location>
        <begin position="1"/>
        <end position="13"/>
    </location>
</feature>
<organism evidence="2 3">
    <name type="scientific">Endocarpon pusillum</name>
    <dbReference type="NCBI Taxonomy" id="364733"/>
    <lineage>
        <taxon>Eukaryota</taxon>
        <taxon>Fungi</taxon>
        <taxon>Dikarya</taxon>
        <taxon>Ascomycota</taxon>
        <taxon>Pezizomycotina</taxon>
        <taxon>Eurotiomycetes</taxon>
        <taxon>Chaetothyriomycetidae</taxon>
        <taxon>Verrucariales</taxon>
        <taxon>Verrucariaceae</taxon>
        <taxon>Endocarpon</taxon>
    </lineage>
</organism>
<feature type="compositionally biased region" description="Polar residues" evidence="1">
    <location>
        <begin position="291"/>
        <end position="300"/>
    </location>
</feature>
<proteinExistence type="predicted"/>
<feature type="region of interest" description="Disordered" evidence="1">
    <location>
        <begin position="182"/>
        <end position="221"/>
    </location>
</feature>
<feature type="compositionally biased region" description="Polar residues" evidence="1">
    <location>
        <begin position="46"/>
        <end position="61"/>
    </location>
</feature>
<comment type="caution">
    <text evidence="2">The sequence shown here is derived from an EMBL/GenBank/DDBJ whole genome shotgun (WGS) entry which is preliminary data.</text>
</comment>
<evidence type="ECO:0000313" key="2">
    <source>
        <dbReference type="EMBL" id="KAF7502255.1"/>
    </source>
</evidence>
<protein>
    <submittedName>
        <fullName evidence="2">Uncharacterized protein</fullName>
    </submittedName>
</protein>
<feature type="compositionally biased region" description="Basic and acidic residues" evidence="1">
    <location>
        <begin position="335"/>
        <end position="350"/>
    </location>
</feature>
<feature type="region of interest" description="Disordered" evidence="1">
    <location>
        <begin position="240"/>
        <end position="263"/>
    </location>
</feature>
<reference evidence="2" key="1">
    <citation type="submission" date="2020-02" db="EMBL/GenBank/DDBJ databases">
        <authorList>
            <person name="Palmer J.M."/>
        </authorList>
    </citation>
    <scope>NUCLEOTIDE SEQUENCE</scope>
    <source>
        <strain evidence="2">EPUS1.4</strain>
        <tissue evidence="2">Thallus</tissue>
    </source>
</reference>
<feature type="region of interest" description="Disordered" evidence="1">
    <location>
        <begin position="362"/>
        <end position="442"/>
    </location>
</feature>
<dbReference type="Proteomes" id="UP000606974">
    <property type="component" value="Unassembled WGS sequence"/>
</dbReference>
<feature type="compositionally biased region" description="Low complexity" evidence="1">
    <location>
        <begin position="392"/>
        <end position="401"/>
    </location>
</feature>
<feature type="compositionally biased region" description="Low complexity" evidence="1">
    <location>
        <begin position="89"/>
        <end position="102"/>
    </location>
</feature>
<feature type="compositionally biased region" description="Low complexity" evidence="1">
    <location>
        <begin position="301"/>
        <end position="310"/>
    </location>
</feature>
<keyword evidence="3" id="KW-1185">Reference proteome</keyword>
<name>A0A8H7DYD4_9EURO</name>
<dbReference type="AlphaFoldDB" id="A0A8H7DYD4"/>
<accession>A0A8H7DYD4</accession>
<feature type="region of interest" description="Disordered" evidence="1">
    <location>
        <begin position="275"/>
        <end position="350"/>
    </location>
</feature>
<evidence type="ECO:0000256" key="1">
    <source>
        <dbReference type="SAM" id="MobiDB-lite"/>
    </source>
</evidence>
<dbReference type="EMBL" id="JAACFV010000284">
    <property type="protein sequence ID" value="KAF7502255.1"/>
    <property type="molecule type" value="Genomic_DNA"/>
</dbReference>
<feature type="compositionally biased region" description="Polar residues" evidence="1">
    <location>
        <begin position="382"/>
        <end position="391"/>
    </location>
</feature>
<feature type="compositionally biased region" description="Polar residues" evidence="1">
    <location>
        <begin position="194"/>
        <end position="207"/>
    </location>
</feature>